<dbReference type="Proteomes" id="UP000198397">
    <property type="component" value="Unassembled WGS sequence"/>
</dbReference>
<dbReference type="RefSeq" id="WP_089385278.1">
    <property type="nucleotide sequence ID" value="NZ_FZNQ01000013.1"/>
</dbReference>
<gene>
    <name evidence="1" type="ORF">SAMN06264855_11332</name>
</gene>
<name>A0A238X577_HALVU</name>
<reference evidence="1 2" key="1">
    <citation type="submission" date="2017-06" db="EMBL/GenBank/DDBJ databases">
        <authorList>
            <person name="Kim H.J."/>
            <person name="Triplett B.A."/>
        </authorList>
    </citation>
    <scope>NUCLEOTIDE SEQUENCE [LARGE SCALE GENOMIC DNA]</scope>
    <source>
        <strain evidence="1 2">DSM 8800</strain>
    </source>
</reference>
<accession>A0A238X577</accession>
<dbReference type="Pfam" id="PF19104">
    <property type="entry name" value="DUF5791"/>
    <property type="match status" value="1"/>
</dbReference>
<organism evidence="1 2">
    <name type="scientific">Halorubrum vacuolatum</name>
    <name type="common">Natronobacterium vacuolatum</name>
    <dbReference type="NCBI Taxonomy" id="63740"/>
    <lineage>
        <taxon>Archaea</taxon>
        <taxon>Methanobacteriati</taxon>
        <taxon>Methanobacteriota</taxon>
        <taxon>Stenosarchaea group</taxon>
        <taxon>Halobacteria</taxon>
        <taxon>Halobacteriales</taxon>
        <taxon>Haloferacaceae</taxon>
        <taxon>Halorubrum</taxon>
    </lineage>
</organism>
<dbReference type="InterPro" id="IPR043809">
    <property type="entry name" value="DUF5791"/>
</dbReference>
<keyword evidence="2" id="KW-1185">Reference proteome</keyword>
<evidence type="ECO:0000313" key="1">
    <source>
        <dbReference type="EMBL" id="SNR53504.1"/>
    </source>
</evidence>
<protein>
    <submittedName>
        <fullName evidence="1">Uncharacterized protein</fullName>
    </submittedName>
</protein>
<dbReference type="OrthoDB" id="306692at2157"/>
<proteinExistence type="predicted"/>
<dbReference type="AlphaFoldDB" id="A0A238X577"/>
<sequence>MFQEAVADATGDGERETIEAATLLASFEAILAEAVEDAGVERVVEATALDPERVSAVKSGDSAAVTVETGATILATARGIDAEAVVAELRDHLLLGMTTAVLDVDTIAGAIDADLTGQEVQQALEGRADMTLAELAEVMAVIEGRKP</sequence>
<evidence type="ECO:0000313" key="2">
    <source>
        <dbReference type="Proteomes" id="UP000198397"/>
    </source>
</evidence>
<dbReference type="EMBL" id="FZNQ01000013">
    <property type="protein sequence ID" value="SNR53504.1"/>
    <property type="molecule type" value="Genomic_DNA"/>
</dbReference>